<name>A0ABQ0GYJ3_9HYPH</name>
<dbReference type="Proteomes" id="UP001628091">
    <property type="component" value="Unassembled WGS sequence"/>
</dbReference>
<keyword evidence="2" id="KW-1185">Reference proteome</keyword>
<evidence type="ECO:0000313" key="1">
    <source>
        <dbReference type="EMBL" id="GAB1581733.1"/>
    </source>
</evidence>
<reference evidence="1 2" key="1">
    <citation type="submission" date="2024-10" db="EMBL/GenBank/DDBJ databases">
        <title>Isolation, draft genome sequencing and identification of Phyllobacterium sp. NSA23, isolated from leaf soil.</title>
        <authorList>
            <person name="Akita H."/>
        </authorList>
    </citation>
    <scope>NUCLEOTIDE SEQUENCE [LARGE SCALE GENOMIC DNA]</scope>
    <source>
        <strain evidence="1 2">NSA23</strain>
    </source>
</reference>
<accession>A0ABQ0GYJ3</accession>
<comment type="caution">
    <text evidence="1">The sequence shown here is derived from an EMBL/GenBank/DDBJ whole genome shotgun (WGS) entry which is preliminary data.</text>
</comment>
<gene>
    <name evidence="1" type="ORF">PPNSA23_16760</name>
</gene>
<evidence type="ECO:0000313" key="2">
    <source>
        <dbReference type="Proteomes" id="UP001628091"/>
    </source>
</evidence>
<proteinExistence type="predicted"/>
<protein>
    <submittedName>
        <fullName evidence="1">Uncharacterized protein</fullName>
    </submittedName>
</protein>
<organism evidence="1 2">
    <name type="scientific">Phyllobacterium phragmitis</name>
    <dbReference type="NCBI Taxonomy" id="2670329"/>
    <lineage>
        <taxon>Bacteria</taxon>
        <taxon>Pseudomonadati</taxon>
        <taxon>Pseudomonadota</taxon>
        <taxon>Alphaproteobacteria</taxon>
        <taxon>Hyphomicrobiales</taxon>
        <taxon>Phyllobacteriaceae</taxon>
        <taxon>Phyllobacterium</taxon>
    </lineage>
</organism>
<sequence length="169" mass="18987">MDFSQIESVLGLATTALSATGKAVSTVEAIKKLVSSEKPSDTGEANKLLNALATELTAANLMNVQLSDALRALSQELRRQDEFEREKARYELFKTEQNDLVFKLREDLANGQPVHFICPVCLNSERQISFISGEGDFKICQRINTHAFRFSSSQYHSARRARTDWDPFV</sequence>
<dbReference type="RefSeq" id="WP_407864517.1">
    <property type="nucleotide sequence ID" value="NZ_BAAFZP010000001.1"/>
</dbReference>
<dbReference type="EMBL" id="BAAFZP010000001">
    <property type="protein sequence ID" value="GAB1581733.1"/>
    <property type="molecule type" value="Genomic_DNA"/>
</dbReference>